<dbReference type="GO" id="GO:0010181">
    <property type="term" value="F:FMN binding"/>
    <property type="evidence" value="ECO:0007669"/>
    <property type="project" value="InterPro"/>
</dbReference>
<dbReference type="GO" id="GO:0003959">
    <property type="term" value="F:NADPH dehydrogenase activity"/>
    <property type="evidence" value="ECO:0007669"/>
    <property type="project" value="InterPro"/>
</dbReference>
<sequence length="295" mass="32705">MDMPSTFILSIWVNLHSRELVYFCIETTAVEPWGRWSPYDVGLWNDDQIATIERIANFIHCQGSHMGVQIAHAGVKASLLPTWTSDDVVGPSSIPWADNHAVPKQLTVQQIKEQIQKWKDTAVRAIKARINILEIHASHSALLNNFLSPVTNKRTDDYGGSFENRTRFLFEVIEAIFQAIPASILLWVRLPATDWLEYRGEPSWDVESSIRLAKLLPAAGVDVLDVTTGGNAAAQHAEISQTFQADIAGRIRGAVRADGHNLLIAAVGLIRDGRFAISLVQEDEDPKANVVLVAR</sequence>
<dbReference type="EMBL" id="JADCTT010000024">
    <property type="protein sequence ID" value="KAF9742122.1"/>
    <property type="molecule type" value="Genomic_DNA"/>
</dbReference>
<evidence type="ECO:0000259" key="1">
    <source>
        <dbReference type="Pfam" id="PF00724"/>
    </source>
</evidence>
<name>A0A8H7K2Y3_BIOOC</name>
<dbReference type="GO" id="GO:0050661">
    <property type="term" value="F:NADP binding"/>
    <property type="evidence" value="ECO:0007669"/>
    <property type="project" value="InterPro"/>
</dbReference>
<comment type="caution">
    <text evidence="2">The sequence shown here is derived from an EMBL/GenBank/DDBJ whole genome shotgun (WGS) entry which is preliminary data.</text>
</comment>
<dbReference type="InterPro" id="IPR013785">
    <property type="entry name" value="Aldolase_TIM"/>
</dbReference>
<feature type="domain" description="NADH:flavin oxidoreductase/NADH oxidase N-terminal" evidence="1">
    <location>
        <begin position="25"/>
        <end position="247"/>
    </location>
</feature>
<evidence type="ECO:0000313" key="3">
    <source>
        <dbReference type="Proteomes" id="UP000616885"/>
    </source>
</evidence>
<dbReference type="Gene3D" id="3.20.20.70">
    <property type="entry name" value="Aldolase class I"/>
    <property type="match status" value="1"/>
</dbReference>
<dbReference type="Pfam" id="PF00724">
    <property type="entry name" value="Oxidored_FMN"/>
    <property type="match status" value="1"/>
</dbReference>
<evidence type="ECO:0000313" key="2">
    <source>
        <dbReference type="EMBL" id="KAF9742122.1"/>
    </source>
</evidence>
<protein>
    <recommendedName>
        <fullName evidence="1">NADH:flavin oxidoreductase/NADH oxidase N-terminal domain-containing protein</fullName>
    </recommendedName>
</protein>
<dbReference type="Proteomes" id="UP000616885">
    <property type="component" value="Unassembled WGS sequence"/>
</dbReference>
<reference evidence="2" key="1">
    <citation type="submission" date="2020-10" db="EMBL/GenBank/DDBJ databases">
        <title>High-Quality Genome Resource of Clonostachys rosea strain S41 by Oxford Nanopore Long-Read Sequencing.</title>
        <authorList>
            <person name="Wang H."/>
        </authorList>
    </citation>
    <scope>NUCLEOTIDE SEQUENCE</scope>
    <source>
        <strain evidence="2">S41</strain>
    </source>
</reference>
<dbReference type="InterPro" id="IPR044152">
    <property type="entry name" value="YqjM-like"/>
</dbReference>
<dbReference type="PANTHER" id="PTHR43303:SF2">
    <property type="entry name" value="INDOLEAMINE 2,3-DIOXYGENASE PYRROLE 2,3-DIOXYGENASE (AFU_ORTHOLOGUE AFUA_5G01450"/>
    <property type="match status" value="1"/>
</dbReference>
<dbReference type="SUPFAM" id="SSF51395">
    <property type="entry name" value="FMN-linked oxidoreductases"/>
    <property type="match status" value="1"/>
</dbReference>
<proteinExistence type="predicted"/>
<gene>
    <name evidence="2" type="ORF">IM811_009756</name>
</gene>
<organism evidence="2 3">
    <name type="scientific">Bionectria ochroleuca</name>
    <name type="common">Gliocladium roseum</name>
    <dbReference type="NCBI Taxonomy" id="29856"/>
    <lineage>
        <taxon>Eukaryota</taxon>
        <taxon>Fungi</taxon>
        <taxon>Dikarya</taxon>
        <taxon>Ascomycota</taxon>
        <taxon>Pezizomycotina</taxon>
        <taxon>Sordariomycetes</taxon>
        <taxon>Hypocreomycetidae</taxon>
        <taxon>Hypocreales</taxon>
        <taxon>Bionectriaceae</taxon>
        <taxon>Clonostachys</taxon>
    </lineage>
</organism>
<dbReference type="PANTHER" id="PTHR43303">
    <property type="entry name" value="NADPH DEHYDROGENASE C23G7.10C-RELATED"/>
    <property type="match status" value="1"/>
</dbReference>
<accession>A0A8H7K2Y3</accession>
<dbReference type="AlphaFoldDB" id="A0A8H7K2Y3"/>
<dbReference type="InterPro" id="IPR001155">
    <property type="entry name" value="OxRdtase_FMN_N"/>
</dbReference>